<dbReference type="Pfam" id="PF00022">
    <property type="entry name" value="Actin"/>
    <property type="match status" value="1"/>
</dbReference>
<dbReference type="Gene3D" id="3.30.420.40">
    <property type="match status" value="1"/>
</dbReference>
<feature type="compositionally biased region" description="Low complexity" evidence="2">
    <location>
        <begin position="54"/>
        <end position="67"/>
    </location>
</feature>
<dbReference type="AlphaFoldDB" id="A0AAV5A1P2"/>
<reference evidence="3" key="1">
    <citation type="submission" date="2021-10" db="EMBL/GenBank/DDBJ databases">
        <title>De novo Genome Assembly of Clathrus columnatus (Basidiomycota, Fungi) Using Illumina and Nanopore Sequence Data.</title>
        <authorList>
            <person name="Ogiso-Tanaka E."/>
            <person name="Itagaki H."/>
            <person name="Hosoya T."/>
            <person name="Hosaka K."/>
        </authorList>
    </citation>
    <scope>NUCLEOTIDE SEQUENCE</scope>
    <source>
        <strain evidence="3">MO-923</strain>
    </source>
</reference>
<dbReference type="InterPro" id="IPR020902">
    <property type="entry name" value="Actin/actin-like_CS"/>
</dbReference>
<comment type="similarity">
    <text evidence="1">Belongs to the actin family.</text>
</comment>
<dbReference type="PROSITE" id="PS01132">
    <property type="entry name" value="ACTINS_ACT_LIKE"/>
    <property type="match status" value="1"/>
</dbReference>
<dbReference type="Proteomes" id="UP001050691">
    <property type="component" value="Unassembled WGS sequence"/>
</dbReference>
<keyword evidence="4" id="KW-1185">Reference proteome</keyword>
<dbReference type="PRINTS" id="PR00190">
    <property type="entry name" value="ACTIN"/>
</dbReference>
<name>A0AAV5A1P2_9AGAM</name>
<sequence length="244" mass="26731">MANIYGGDEVSALVLDIGGSSVRAGYAGDDTPKAIFPTYYGFTIANEGEVPPNASEGQAQSEQSSQQKKINIHIGEQSGPSTWRPEMEIANPIRESLNFEPIPAIVRHALRDVLRTNPTEHPILITEPPWNTPANRERMAEMMFEEFNVPALYIANSAVLSSFAAGKGTALLIDIGKDTASVTPVVDGFVLRKGMTRSTVPQLLYANAFHMLTQNSQARPPIELWSHHMIASKTVKTLRLSLYI</sequence>
<comment type="caution">
    <text evidence="3">The sequence shown here is derived from an EMBL/GenBank/DDBJ whole genome shotgun (WGS) entry which is preliminary data.</text>
</comment>
<dbReference type="EMBL" id="BPWL01000002">
    <property type="protein sequence ID" value="GJJ07347.1"/>
    <property type="molecule type" value="Genomic_DNA"/>
</dbReference>
<evidence type="ECO:0000256" key="2">
    <source>
        <dbReference type="SAM" id="MobiDB-lite"/>
    </source>
</evidence>
<evidence type="ECO:0000313" key="3">
    <source>
        <dbReference type="EMBL" id="GJJ07347.1"/>
    </source>
</evidence>
<organism evidence="3 4">
    <name type="scientific">Clathrus columnatus</name>
    <dbReference type="NCBI Taxonomy" id="1419009"/>
    <lineage>
        <taxon>Eukaryota</taxon>
        <taxon>Fungi</taxon>
        <taxon>Dikarya</taxon>
        <taxon>Basidiomycota</taxon>
        <taxon>Agaricomycotina</taxon>
        <taxon>Agaricomycetes</taxon>
        <taxon>Phallomycetidae</taxon>
        <taxon>Phallales</taxon>
        <taxon>Clathraceae</taxon>
        <taxon>Clathrus</taxon>
    </lineage>
</organism>
<dbReference type="PANTHER" id="PTHR11937">
    <property type="entry name" value="ACTIN"/>
    <property type="match status" value="1"/>
</dbReference>
<proteinExistence type="inferred from homology"/>
<evidence type="ECO:0000313" key="4">
    <source>
        <dbReference type="Proteomes" id="UP001050691"/>
    </source>
</evidence>
<dbReference type="InterPro" id="IPR004000">
    <property type="entry name" value="Actin"/>
</dbReference>
<dbReference type="SUPFAM" id="SSF53067">
    <property type="entry name" value="Actin-like ATPase domain"/>
    <property type="match status" value="1"/>
</dbReference>
<dbReference type="InterPro" id="IPR043129">
    <property type="entry name" value="ATPase_NBD"/>
</dbReference>
<feature type="region of interest" description="Disordered" evidence="2">
    <location>
        <begin position="47"/>
        <end position="69"/>
    </location>
</feature>
<gene>
    <name evidence="3" type="ORF">Clacol_001548</name>
</gene>
<dbReference type="FunFam" id="3.30.420.40:FF:000050">
    <property type="entry name" value="Actin, alpha skeletal muscle"/>
    <property type="match status" value="1"/>
</dbReference>
<accession>A0AAV5A1P2</accession>
<dbReference type="SMART" id="SM00268">
    <property type="entry name" value="ACTIN"/>
    <property type="match status" value="1"/>
</dbReference>
<protein>
    <recommendedName>
        <fullName evidence="5">Actin</fullName>
    </recommendedName>
</protein>
<evidence type="ECO:0000256" key="1">
    <source>
        <dbReference type="RuleBase" id="RU000487"/>
    </source>
</evidence>
<evidence type="ECO:0008006" key="5">
    <source>
        <dbReference type="Google" id="ProtNLM"/>
    </source>
</evidence>